<dbReference type="GO" id="GO:0051260">
    <property type="term" value="P:protein homooligomerization"/>
    <property type="evidence" value="ECO:0007669"/>
    <property type="project" value="InterPro"/>
</dbReference>
<dbReference type="PANTHER" id="PTHR14499">
    <property type="entry name" value="POTASSIUM CHANNEL TETRAMERIZATION DOMAIN-CONTAINING"/>
    <property type="match status" value="1"/>
</dbReference>
<dbReference type="AlphaFoldDB" id="A0A9N8YZY3"/>
<dbReference type="Gene3D" id="3.30.710.10">
    <property type="entry name" value="Potassium Channel Kv1.1, Chain A"/>
    <property type="match status" value="1"/>
</dbReference>
<keyword evidence="3" id="KW-1185">Reference proteome</keyword>
<reference evidence="2" key="1">
    <citation type="submission" date="2021-06" db="EMBL/GenBank/DDBJ databases">
        <authorList>
            <person name="Kallberg Y."/>
            <person name="Tangrot J."/>
            <person name="Rosling A."/>
        </authorList>
    </citation>
    <scope>NUCLEOTIDE SEQUENCE</scope>
    <source>
        <strain evidence="2">MA453B</strain>
    </source>
</reference>
<dbReference type="Proteomes" id="UP000789405">
    <property type="component" value="Unassembled WGS sequence"/>
</dbReference>
<sequence length="327" mass="37270">MIKNFIQNFNIPSTTSLTSLTNFATTTTSSSTSNTIVNFENDDNVDNSDENSILSESLTTKEKKVVLNVGGIKYETYRSTLTLYPTTLLGSIFLYSDDENPFWDPELEEFFIDRDGHLFHYIMQFYRTGKVPTIDQAIGLIPISAAELEDELEYFKIPIYPPSQFSSTTLSPNQLSLRHKMIASEIDSFIQTLTSTLLAISSQFKREFFFKRGFQIYFEINFHNNDRITDFNIVPNVPSTLKQQLQKEFDGFEVLGYAILDKFGEDIGRYMISNVQGCTWECNKTKDVGWGGVHEIYKVKIVVENSFEHEDVVGHCCLANIGNETGI</sequence>
<dbReference type="PANTHER" id="PTHR14499:SF138">
    <property type="entry name" value="BTB DOMAIN-CONTAINING PROTEIN"/>
    <property type="match status" value="1"/>
</dbReference>
<name>A0A9N8YZY3_9GLOM</name>
<accession>A0A9N8YZY3</accession>
<protein>
    <submittedName>
        <fullName evidence="2">3989_t:CDS:1</fullName>
    </submittedName>
</protein>
<organism evidence="2 3">
    <name type="scientific">Dentiscutata erythropus</name>
    <dbReference type="NCBI Taxonomy" id="1348616"/>
    <lineage>
        <taxon>Eukaryota</taxon>
        <taxon>Fungi</taxon>
        <taxon>Fungi incertae sedis</taxon>
        <taxon>Mucoromycota</taxon>
        <taxon>Glomeromycotina</taxon>
        <taxon>Glomeromycetes</taxon>
        <taxon>Diversisporales</taxon>
        <taxon>Gigasporaceae</taxon>
        <taxon>Dentiscutata</taxon>
    </lineage>
</organism>
<feature type="domain" description="Potassium channel tetramerisation-type BTB" evidence="1">
    <location>
        <begin position="65"/>
        <end position="157"/>
    </location>
</feature>
<proteinExistence type="predicted"/>
<dbReference type="EMBL" id="CAJVPY010000194">
    <property type="protein sequence ID" value="CAG8456867.1"/>
    <property type="molecule type" value="Genomic_DNA"/>
</dbReference>
<evidence type="ECO:0000313" key="3">
    <source>
        <dbReference type="Proteomes" id="UP000789405"/>
    </source>
</evidence>
<dbReference type="InterPro" id="IPR003131">
    <property type="entry name" value="T1-type_BTB"/>
</dbReference>
<dbReference type="Pfam" id="PF02214">
    <property type="entry name" value="BTB_2"/>
    <property type="match status" value="1"/>
</dbReference>
<dbReference type="SUPFAM" id="SSF54695">
    <property type="entry name" value="POZ domain"/>
    <property type="match status" value="1"/>
</dbReference>
<gene>
    <name evidence="2" type="ORF">DERYTH_LOCUS811</name>
</gene>
<evidence type="ECO:0000313" key="2">
    <source>
        <dbReference type="EMBL" id="CAG8456867.1"/>
    </source>
</evidence>
<dbReference type="OrthoDB" id="2414723at2759"/>
<evidence type="ECO:0000259" key="1">
    <source>
        <dbReference type="Pfam" id="PF02214"/>
    </source>
</evidence>
<comment type="caution">
    <text evidence="2">The sequence shown here is derived from an EMBL/GenBank/DDBJ whole genome shotgun (WGS) entry which is preliminary data.</text>
</comment>
<dbReference type="InterPro" id="IPR011333">
    <property type="entry name" value="SKP1/BTB/POZ_sf"/>
</dbReference>